<dbReference type="GO" id="GO:0005576">
    <property type="term" value="C:extracellular region"/>
    <property type="evidence" value="ECO:0007669"/>
    <property type="project" value="UniProtKB-SubCell"/>
</dbReference>
<protein>
    <submittedName>
        <fullName evidence="3">Uncharacterized protein</fullName>
    </submittedName>
</protein>
<dbReference type="PANTHER" id="PTHR13723:SF317">
    <property type="entry name" value="ADAMTS_ADAMTS-LIKE SPACER 1 DOMAIN-CONTAINING PROTEIN"/>
    <property type="match status" value="1"/>
</dbReference>
<dbReference type="AlphaFoldDB" id="A0A9N9RF93"/>
<dbReference type="SUPFAM" id="SSF82895">
    <property type="entry name" value="TSP-1 type 1 repeat"/>
    <property type="match status" value="1"/>
</dbReference>
<evidence type="ECO:0000256" key="2">
    <source>
        <dbReference type="ARBA" id="ARBA00022525"/>
    </source>
</evidence>
<reference evidence="3" key="1">
    <citation type="submission" date="2021-12" db="EMBL/GenBank/DDBJ databases">
        <authorList>
            <person name="King R."/>
        </authorList>
    </citation>
    <scope>NUCLEOTIDE SEQUENCE</scope>
</reference>
<dbReference type="GO" id="GO:0030198">
    <property type="term" value="P:extracellular matrix organization"/>
    <property type="evidence" value="ECO:0007669"/>
    <property type="project" value="TreeGrafter"/>
</dbReference>
<organism evidence="3 4">
    <name type="scientific">Diatraea saccharalis</name>
    <name type="common">sugarcane borer</name>
    <dbReference type="NCBI Taxonomy" id="40085"/>
    <lineage>
        <taxon>Eukaryota</taxon>
        <taxon>Metazoa</taxon>
        <taxon>Ecdysozoa</taxon>
        <taxon>Arthropoda</taxon>
        <taxon>Hexapoda</taxon>
        <taxon>Insecta</taxon>
        <taxon>Pterygota</taxon>
        <taxon>Neoptera</taxon>
        <taxon>Endopterygota</taxon>
        <taxon>Lepidoptera</taxon>
        <taxon>Glossata</taxon>
        <taxon>Ditrysia</taxon>
        <taxon>Pyraloidea</taxon>
        <taxon>Crambidae</taxon>
        <taxon>Crambinae</taxon>
        <taxon>Diatraea</taxon>
    </lineage>
</organism>
<dbReference type="GO" id="GO:0006508">
    <property type="term" value="P:proteolysis"/>
    <property type="evidence" value="ECO:0007669"/>
    <property type="project" value="TreeGrafter"/>
</dbReference>
<dbReference type="InterPro" id="IPR000884">
    <property type="entry name" value="TSP1_rpt"/>
</dbReference>
<evidence type="ECO:0000256" key="1">
    <source>
        <dbReference type="ARBA" id="ARBA00004613"/>
    </source>
</evidence>
<comment type="subcellular location">
    <subcellularLocation>
        <location evidence="1">Secreted</location>
    </subcellularLocation>
</comment>
<dbReference type="GO" id="GO:0031012">
    <property type="term" value="C:extracellular matrix"/>
    <property type="evidence" value="ECO:0007669"/>
    <property type="project" value="TreeGrafter"/>
</dbReference>
<dbReference type="PANTHER" id="PTHR13723">
    <property type="entry name" value="ADAMTS A DISINTEGRIN AND METALLOPROTEASE WITH THROMBOSPONDIN MOTIFS PROTEASE"/>
    <property type="match status" value="1"/>
</dbReference>
<keyword evidence="2" id="KW-0964">Secreted</keyword>
<evidence type="ECO:0000313" key="4">
    <source>
        <dbReference type="Proteomes" id="UP001153714"/>
    </source>
</evidence>
<accession>A0A9N9RF93</accession>
<proteinExistence type="predicted"/>
<gene>
    <name evidence="3" type="ORF">DIATSA_LOCUS12997</name>
</gene>
<dbReference type="Gene3D" id="2.20.100.10">
    <property type="entry name" value="Thrombospondin type-1 (TSP1) repeat"/>
    <property type="match status" value="1"/>
</dbReference>
<dbReference type="SMART" id="SM00209">
    <property type="entry name" value="TSP1"/>
    <property type="match status" value="1"/>
</dbReference>
<sequence>MRILSDVRISLQKRQPLNLELKSRTTVAESQGNATIYAWSSWGSWSTCSRSCGGGVAVQERQCLPRDPASYSIDNRIDKSISTTSNVLSLGRGPRYKSSLSCQEFPVPLNRFNAYLQRQIAV</sequence>
<dbReference type="InterPro" id="IPR050439">
    <property type="entry name" value="ADAMTS_ADAMTS-like"/>
</dbReference>
<name>A0A9N9RF93_9NEOP</name>
<dbReference type="Proteomes" id="UP001153714">
    <property type="component" value="Chromosome 8"/>
</dbReference>
<dbReference type="EMBL" id="OU893339">
    <property type="protein sequence ID" value="CAG9795757.1"/>
    <property type="molecule type" value="Genomic_DNA"/>
</dbReference>
<keyword evidence="4" id="KW-1185">Reference proteome</keyword>
<dbReference type="OrthoDB" id="5781878at2759"/>
<dbReference type="Pfam" id="PF00090">
    <property type="entry name" value="TSP_1"/>
    <property type="match status" value="1"/>
</dbReference>
<dbReference type="PROSITE" id="PS50092">
    <property type="entry name" value="TSP1"/>
    <property type="match status" value="1"/>
</dbReference>
<reference evidence="3" key="2">
    <citation type="submission" date="2022-10" db="EMBL/GenBank/DDBJ databases">
        <authorList>
            <consortium name="ENA_rothamsted_submissions"/>
            <consortium name="culmorum"/>
            <person name="King R."/>
        </authorList>
    </citation>
    <scope>NUCLEOTIDE SEQUENCE</scope>
</reference>
<dbReference type="GO" id="GO:0004222">
    <property type="term" value="F:metalloendopeptidase activity"/>
    <property type="evidence" value="ECO:0007669"/>
    <property type="project" value="TreeGrafter"/>
</dbReference>
<dbReference type="InterPro" id="IPR036383">
    <property type="entry name" value="TSP1_rpt_sf"/>
</dbReference>
<evidence type="ECO:0000313" key="3">
    <source>
        <dbReference type="EMBL" id="CAG9795757.1"/>
    </source>
</evidence>